<dbReference type="STRING" id="1072583.KUC_3321"/>
<dbReference type="OrthoDB" id="583532at2"/>
<feature type="region of interest" description="Disordered" evidence="1">
    <location>
        <begin position="335"/>
        <end position="357"/>
    </location>
</feature>
<evidence type="ECO:0000259" key="2">
    <source>
        <dbReference type="Pfam" id="PF11740"/>
    </source>
</evidence>
<reference evidence="4 6" key="2">
    <citation type="submission" date="2017-07" db="EMBL/GenBank/DDBJ databases">
        <title>Shotgun whole genome sequences of three halophilic bacterial isolates.</title>
        <authorList>
            <person name="Pozzo T."/>
            <person name="Higdon S.M."/>
            <person name="Quillaguaman J."/>
        </authorList>
    </citation>
    <scope>NUCLEOTIDE SEQUENCE [LARGE SCALE GENOMIC DNA]</scope>
    <source>
        <strain evidence="4 6">LC1</strain>
    </source>
</reference>
<feature type="compositionally biased region" description="Basic and acidic residues" evidence="1">
    <location>
        <begin position="346"/>
        <end position="357"/>
    </location>
</feature>
<evidence type="ECO:0000313" key="4">
    <source>
        <dbReference type="EMBL" id="OZT74970.1"/>
    </source>
</evidence>
<dbReference type="EMBL" id="NPEY01000004">
    <property type="protein sequence ID" value="OZT74970.1"/>
    <property type="molecule type" value="Genomic_DNA"/>
</dbReference>
<feature type="region of interest" description="Disordered" evidence="1">
    <location>
        <begin position="160"/>
        <end position="188"/>
    </location>
</feature>
<dbReference type="EMBL" id="JH393259">
    <property type="protein sequence ID" value="EHJ91764.1"/>
    <property type="molecule type" value="Genomic_DNA"/>
</dbReference>
<dbReference type="InterPro" id="IPR021104">
    <property type="entry name" value="KfrA_DNA-bd_N"/>
</dbReference>
<dbReference type="AlphaFoldDB" id="A0A265E0C1"/>
<proteinExistence type="predicted"/>
<dbReference type="RefSeq" id="WP_007114253.1">
    <property type="nucleotide sequence ID" value="NZ_JH393259.1"/>
</dbReference>
<dbReference type="SUPFAM" id="SSF57997">
    <property type="entry name" value="Tropomyosin"/>
    <property type="match status" value="1"/>
</dbReference>
<sequence>MARNGIQYSDVQQAIDALLARGDTPSVQRIRDVLGTGSFTTISDHFRLWRSEREQNRDVPPPKGVPEVVVSMTSELWREAQEVANQTLLHYREDANRQVADAQEVAEDAKQQAANAEQRESSLAEHLRHLEQRMQQRMEALNRELAVSQTNEHHWHQLAEASKSEVNQLKKAQKQLESQVDTQRDAHSNALSQQQVVWEQRLAQEEQRHEAAEGRLMAMLDAAQQTRAQEEKSFQKRLQQSEQRMETQSQELKTKQQALHQLQLEASEREQQLSEQKQQITSLEKQQQALTQRLNESKAALNSQAQQQAERENALQQAWQEKLWSRMEALQTQLTALPDALSNQSARDDAKDNKSEQ</sequence>
<organism evidence="3 5">
    <name type="scientific">Vreelandella boliviensis LC1</name>
    <dbReference type="NCBI Taxonomy" id="1072583"/>
    <lineage>
        <taxon>Bacteria</taxon>
        <taxon>Pseudomonadati</taxon>
        <taxon>Pseudomonadota</taxon>
        <taxon>Gammaproteobacteria</taxon>
        <taxon>Oceanospirillales</taxon>
        <taxon>Halomonadaceae</taxon>
        <taxon>Vreelandella</taxon>
    </lineage>
</organism>
<feature type="domain" description="KfrA N-terminal DNA-binding" evidence="2">
    <location>
        <begin position="8"/>
        <end position="118"/>
    </location>
</feature>
<reference evidence="3 5" key="1">
    <citation type="submission" date="2011-10" db="EMBL/GenBank/DDBJ databases">
        <authorList>
            <person name="Quillaguamn J."/>
            <person name="Guzmn D."/>
            <person name="Balderrama-Subieta A."/>
            <person name="Cardona-Ortuo C."/>
            <person name="Guevara-Martnez M."/>
            <person name="Callisaya-Quispe N."/>
        </authorList>
    </citation>
    <scope>NUCLEOTIDE SEQUENCE [LARGE SCALE GENOMIC DNA]</scope>
    <source>
        <strain evidence="3 5">LC1</strain>
    </source>
</reference>
<dbReference type="Proteomes" id="UP000005756">
    <property type="component" value="Unassembled WGS sequence"/>
</dbReference>
<gene>
    <name evidence="4" type="ORF">CE457_07505</name>
    <name evidence="3" type="ORF">KUC_3321</name>
</gene>
<evidence type="ECO:0000256" key="1">
    <source>
        <dbReference type="SAM" id="MobiDB-lite"/>
    </source>
</evidence>
<keyword evidence="6" id="KW-1185">Reference proteome</keyword>
<protein>
    <recommendedName>
        <fullName evidence="2">KfrA N-terminal DNA-binding domain-containing protein</fullName>
    </recommendedName>
</protein>
<evidence type="ECO:0000313" key="5">
    <source>
        <dbReference type="Proteomes" id="UP000005756"/>
    </source>
</evidence>
<feature type="compositionally biased region" description="Polar residues" evidence="1">
    <location>
        <begin position="335"/>
        <end position="345"/>
    </location>
</feature>
<accession>A0A265E0C1</accession>
<name>A0A265E0C1_9GAMM</name>
<evidence type="ECO:0000313" key="3">
    <source>
        <dbReference type="EMBL" id="EHJ91764.1"/>
    </source>
</evidence>
<feature type="region of interest" description="Disordered" evidence="1">
    <location>
        <begin position="224"/>
        <end position="259"/>
    </location>
</feature>
<feature type="compositionally biased region" description="Polar residues" evidence="1">
    <location>
        <begin position="236"/>
        <end position="259"/>
    </location>
</feature>
<feature type="region of interest" description="Disordered" evidence="1">
    <location>
        <begin position="292"/>
        <end position="317"/>
    </location>
</feature>
<evidence type="ECO:0000313" key="6">
    <source>
        <dbReference type="Proteomes" id="UP000216538"/>
    </source>
</evidence>
<dbReference type="Pfam" id="PF11740">
    <property type="entry name" value="KfrA_N"/>
    <property type="match status" value="1"/>
</dbReference>
<dbReference type="Proteomes" id="UP000216538">
    <property type="component" value="Unassembled WGS sequence"/>
</dbReference>